<keyword evidence="2 5" id="KW-0808">Transferase</keyword>
<feature type="coiled-coil region" evidence="3">
    <location>
        <begin position="845"/>
        <end position="872"/>
    </location>
</feature>
<keyword evidence="3" id="KW-0175">Coiled coil</keyword>
<protein>
    <submittedName>
        <fullName evidence="5">Glycosyltransferase</fullName>
        <ecNumber evidence="5">2.4.-.-</ecNumber>
    </submittedName>
</protein>
<reference evidence="5" key="1">
    <citation type="journal article" date="2021" name="PeerJ">
        <title>Extensive microbial diversity within the chicken gut microbiome revealed by metagenomics and culture.</title>
        <authorList>
            <person name="Gilroy R."/>
            <person name="Ravi A."/>
            <person name="Getino M."/>
            <person name="Pursley I."/>
            <person name="Horton D.L."/>
            <person name="Alikhan N.F."/>
            <person name="Baker D."/>
            <person name="Gharbi K."/>
            <person name="Hall N."/>
            <person name="Watson M."/>
            <person name="Adriaenssens E.M."/>
            <person name="Foster-Nyarko E."/>
            <person name="Jarju S."/>
            <person name="Secka A."/>
            <person name="Antonio M."/>
            <person name="Oren A."/>
            <person name="Chaudhuri R.R."/>
            <person name="La Ragione R."/>
            <person name="Hildebrand F."/>
            <person name="Pallen M.J."/>
        </authorList>
    </citation>
    <scope>NUCLEOTIDE SEQUENCE</scope>
    <source>
        <strain evidence="5">2189</strain>
    </source>
</reference>
<dbReference type="InterPro" id="IPR029044">
    <property type="entry name" value="Nucleotide-diphossugar_trans"/>
</dbReference>
<evidence type="ECO:0000256" key="3">
    <source>
        <dbReference type="SAM" id="Coils"/>
    </source>
</evidence>
<sequence length="896" mass="102912">MKANYKMDVKNMETVSVGQAESKKQPFVSVVMPMYNQEKYIVKCLESVLCQTLRDIEIIVVNDGSTDCSLSIVQKYAEADERILIIDKSNTGYGNSVNLGMRRATGQYIGIVETDDFIAPDMFETLYGLSEGGTVDVVKGNFYDYYEHIGRAPEPVENSERRDMPDVQEKFTIRQYPQILWGHPSVWSAIYRREFLIENHIVMKEVKGGGWVDNPFFFETLCKAESVKWTRRPLYYYRKTSANSSSTGVVDPNLPFDRMNDNLDVIEKSGYTDDVTLRYAYSRALMYANGALKESDYEHNYALIDAKAKNLLQRCDVEVFRKYFNLRDCYEYYEFTSPLKAINDTFPKILIYNWLPYDNPWHWGGGVTVYCKNLIDTIIKKYPFAQIYFLSSGFAYSAERLDTFIRKIPSAYKEHCRQYEIVNSPVPAAQDKLFVNPLVALQNEKLKETFKQFMQENGPFAAIHFNNIEGISLDVLDLKQDFPQTRFVYSMHNYVPICVTGFYYQRHNHCNCDPAHTAKDCILCTRKIILKDIADSVYKSAQFGVPPEKQCSKARWVKRFGFDRLDEDVKEDDILRFAQTATAKLNQNCDSILAVSKRVYDIAAENGLDKNKLAVSYIGTEVAKRQVGKSLYKPKNGLKVVFLGNSISYEEKGYPFFLDTLEQLSGKYASQIDLVLTVRDAQHAEIYQMLKKFRSVKVIQGYTHADLVNIFEGCNLSIVPVLWEDNLPQIAIESAAYGVPVLASSCGGASELTDNELFRFEGGNAKDMLAKLIHFVEHPENLDTYWNGYHGLMTMERHLQELLPHYGLPVQPEPLQIAMQDYSFLLMENEFLREHVVIDGNAADDRALRRELEEARERIKALEANERTVAKLNKLLPPGSLRRKIVKRFFGNNKNK</sequence>
<evidence type="ECO:0000256" key="2">
    <source>
        <dbReference type="ARBA" id="ARBA00022679"/>
    </source>
</evidence>
<dbReference type="Pfam" id="PF13692">
    <property type="entry name" value="Glyco_trans_1_4"/>
    <property type="match status" value="1"/>
</dbReference>
<dbReference type="AlphaFoldDB" id="A0A9D1W272"/>
<dbReference type="GO" id="GO:0016757">
    <property type="term" value="F:glycosyltransferase activity"/>
    <property type="evidence" value="ECO:0007669"/>
    <property type="project" value="UniProtKB-KW"/>
</dbReference>
<proteinExistence type="predicted"/>
<dbReference type="PANTHER" id="PTHR22916">
    <property type="entry name" value="GLYCOSYLTRANSFERASE"/>
    <property type="match status" value="1"/>
</dbReference>
<reference evidence="5" key="2">
    <citation type="submission" date="2021-04" db="EMBL/GenBank/DDBJ databases">
        <authorList>
            <person name="Gilroy R."/>
        </authorList>
    </citation>
    <scope>NUCLEOTIDE SEQUENCE</scope>
    <source>
        <strain evidence="5">2189</strain>
    </source>
</reference>
<dbReference type="CDD" id="cd00761">
    <property type="entry name" value="Glyco_tranf_GTA_type"/>
    <property type="match status" value="1"/>
</dbReference>
<evidence type="ECO:0000313" key="5">
    <source>
        <dbReference type="EMBL" id="HIX51121.1"/>
    </source>
</evidence>
<accession>A0A9D1W272</accession>
<dbReference type="SUPFAM" id="SSF53756">
    <property type="entry name" value="UDP-Glycosyltransferase/glycogen phosphorylase"/>
    <property type="match status" value="1"/>
</dbReference>
<dbReference type="InterPro" id="IPR001173">
    <property type="entry name" value="Glyco_trans_2-like"/>
</dbReference>
<dbReference type="SUPFAM" id="SSF53448">
    <property type="entry name" value="Nucleotide-diphospho-sugar transferases"/>
    <property type="match status" value="1"/>
</dbReference>
<dbReference type="EC" id="2.4.-.-" evidence="5"/>
<comment type="caution">
    <text evidence="5">The sequence shown here is derived from an EMBL/GenBank/DDBJ whole genome shotgun (WGS) entry which is preliminary data.</text>
</comment>
<dbReference type="Proteomes" id="UP000886847">
    <property type="component" value="Unassembled WGS sequence"/>
</dbReference>
<name>A0A9D1W272_9FIRM</name>
<dbReference type="Gene3D" id="3.40.50.2000">
    <property type="entry name" value="Glycogen Phosphorylase B"/>
    <property type="match status" value="1"/>
</dbReference>
<evidence type="ECO:0000259" key="4">
    <source>
        <dbReference type="Pfam" id="PF00535"/>
    </source>
</evidence>
<dbReference type="Gene3D" id="3.90.550.10">
    <property type="entry name" value="Spore Coat Polysaccharide Biosynthesis Protein SpsA, Chain A"/>
    <property type="match status" value="1"/>
</dbReference>
<dbReference type="Pfam" id="PF00535">
    <property type="entry name" value="Glycos_transf_2"/>
    <property type="match status" value="1"/>
</dbReference>
<evidence type="ECO:0000313" key="6">
    <source>
        <dbReference type="Proteomes" id="UP000886847"/>
    </source>
</evidence>
<dbReference type="PANTHER" id="PTHR22916:SF51">
    <property type="entry name" value="GLYCOSYLTRANSFERASE EPSH-RELATED"/>
    <property type="match status" value="1"/>
</dbReference>
<feature type="domain" description="Glycosyltransferase 2-like" evidence="4">
    <location>
        <begin position="29"/>
        <end position="196"/>
    </location>
</feature>
<dbReference type="EMBL" id="DXEW01000036">
    <property type="protein sequence ID" value="HIX51121.1"/>
    <property type="molecule type" value="Genomic_DNA"/>
</dbReference>
<gene>
    <name evidence="5" type="ORF">H9851_07575</name>
</gene>
<organism evidence="5 6">
    <name type="scientific">Candidatus Borkfalkia faecavium</name>
    <dbReference type="NCBI Taxonomy" id="2838508"/>
    <lineage>
        <taxon>Bacteria</taxon>
        <taxon>Bacillati</taxon>
        <taxon>Bacillota</taxon>
        <taxon>Clostridia</taxon>
        <taxon>Christensenellales</taxon>
        <taxon>Christensenellaceae</taxon>
        <taxon>Candidatus Borkfalkia</taxon>
    </lineage>
</organism>
<evidence type="ECO:0000256" key="1">
    <source>
        <dbReference type="ARBA" id="ARBA00022676"/>
    </source>
</evidence>
<keyword evidence="1 5" id="KW-0328">Glycosyltransferase</keyword>